<dbReference type="EMBL" id="KZ155826">
    <property type="protein sequence ID" value="OUS44029.1"/>
    <property type="molecule type" value="Genomic_DNA"/>
</dbReference>
<organism evidence="3">
    <name type="scientific">Ostreococcus tauri</name>
    <name type="common">Marine green alga</name>
    <dbReference type="NCBI Taxonomy" id="70448"/>
    <lineage>
        <taxon>Eukaryota</taxon>
        <taxon>Viridiplantae</taxon>
        <taxon>Chlorophyta</taxon>
        <taxon>Mamiellophyceae</taxon>
        <taxon>Mamiellales</taxon>
        <taxon>Bathycoccaceae</taxon>
        <taxon>Ostreococcus</taxon>
    </lineage>
</organism>
<proteinExistence type="predicted"/>
<feature type="domain" description="DDB1- and CUL4-associated factor 15 WD40 repeat-containing" evidence="2">
    <location>
        <begin position="26"/>
        <end position="101"/>
    </location>
</feature>
<gene>
    <name evidence="3" type="ORF">BE221DRAFT_79158</name>
</gene>
<feature type="region of interest" description="Disordered" evidence="1">
    <location>
        <begin position="228"/>
        <end position="256"/>
    </location>
</feature>
<protein>
    <recommendedName>
        <fullName evidence="2">DDB1- and CUL4-associated factor 15 WD40 repeat-containing domain-containing protein</fullName>
    </recommendedName>
</protein>
<evidence type="ECO:0000256" key="1">
    <source>
        <dbReference type="SAM" id="MobiDB-lite"/>
    </source>
</evidence>
<dbReference type="AlphaFoldDB" id="A0A1Y5I3D4"/>
<evidence type="ECO:0000259" key="2">
    <source>
        <dbReference type="Pfam" id="PF14939"/>
    </source>
</evidence>
<reference evidence="3" key="1">
    <citation type="submission" date="2017-04" db="EMBL/GenBank/DDBJ databases">
        <title>Population genomics of picophytoplankton unveils novel chromosome hypervariability.</title>
        <authorList>
            <consortium name="DOE Joint Genome Institute"/>
            <person name="Blanc-Mathieu R."/>
            <person name="Krasovec M."/>
            <person name="Hebrard M."/>
            <person name="Yau S."/>
            <person name="Desgranges E."/>
            <person name="Martin J."/>
            <person name="Schackwitz W."/>
            <person name="Kuo A."/>
            <person name="Salin G."/>
            <person name="Donnadieu C."/>
            <person name="Desdevises Y."/>
            <person name="Sanchez-Ferandin S."/>
            <person name="Moreau H."/>
            <person name="Rivals E."/>
            <person name="Grigoriev I.V."/>
            <person name="Grimsley N."/>
            <person name="Eyre-Walker A."/>
            <person name="Piganeau G."/>
        </authorList>
    </citation>
    <scope>NUCLEOTIDE SEQUENCE [LARGE SCALE GENOMIC DNA]</scope>
    <source>
        <strain evidence="3">RCC 1115</strain>
    </source>
</reference>
<dbReference type="InterPro" id="IPR032734">
    <property type="entry name" value="DCAF15_WD40"/>
</dbReference>
<name>A0A1Y5I3D4_OSTTA</name>
<feature type="compositionally biased region" description="Basic and acidic residues" evidence="1">
    <location>
        <begin position="239"/>
        <end position="256"/>
    </location>
</feature>
<sequence length="538" mass="58627">MPSKRRDDVQRRLHARALGARSAAQSNSRIFRAVPPRLCVPVERVVDAPRRMLECVLLGFLSSGDHVVSYRETERGGCELEIWSFQPNARAELIATTPLFDCDGFGELHRGNGGGMRDSGALEGVMGPRDPGGGIRVHVCESWDGSTLIAHGEIRSGSSEEFPGRRPAKRCAVTVLPNPASVRRGTSIAATHMSYVSAAHSPFHPSWSGLAPAATPRERALDIRYSEGGPEREDIDDPYAFHDESETSPRRKSRKSDVVRHLVDSGKFTLNTADVLLAVDVATATLNPRDPHDRSLMEAQLPSNMGVSVTPACHSPLVTWHGVYVSDHLSIDNEDVYVEDQGALGDTAPYVYVSALPSSVRVCIITPWIALEMEKVLKSSLRAALDFGFSVRDYELLPLQNCLAETSGEEPSMLVAMLSVLAPSSWNHQPTCPGRMRVVVTLIERRLDRTPGGGQVVYSHELPVHAEGKQPTSALLNAARAHIMQVRKSIMIPTPRWTRNASTMTNTNVVTHGTSASTIKHPTLPIAIVGYGISATRE</sequence>
<accession>A0A1Y5I3D4</accession>
<evidence type="ECO:0000313" key="3">
    <source>
        <dbReference type="EMBL" id="OUS44029.1"/>
    </source>
</evidence>
<dbReference type="Proteomes" id="UP000195557">
    <property type="component" value="Unassembled WGS sequence"/>
</dbReference>
<dbReference type="Pfam" id="PF14939">
    <property type="entry name" value="DCAF15_WD40"/>
    <property type="match status" value="1"/>
</dbReference>